<accession>A5HZT6</accession>
<sequence>MASPRRQCVNYIIKFNLLWCVGDPKGILKIKHFVN</sequence>
<name>A5HZT6_CLOBH</name>
<proteinExistence type="predicted"/>
<organism evidence="1 2">
    <name type="scientific">Clostridium botulinum (strain Hall / ATCC 3502 / NCTC 13319 / Type A)</name>
    <dbReference type="NCBI Taxonomy" id="441771"/>
    <lineage>
        <taxon>Bacteria</taxon>
        <taxon>Bacillati</taxon>
        <taxon>Bacillota</taxon>
        <taxon>Clostridia</taxon>
        <taxon>Eubacteriales</taxon>
        <taxon>Clostridiaceae</taxon>
        <taxon>Clostridium</taxon>
    </lineage>
</organism>
<protein>
    <submittedName>
        <fullName evidence="1">Uncharacterized protein</fullName>
    </submittedName>
</protein>
<gene>
    <name evidence="1" type="ordered locus">CBO0743</name>
</gene>
<keyword evidence="2" id="KW-1185">Reference proteome</keyword>
<dbReference type="EMBL" id="AM412317">
    <property type="protein sequence ID" value="CAL82296.1"/>
    <property type="molecule type" value="Genomic_DNA"/>
</dbReference>
<dbReference type="AlphaFoldDB" id="A5HZT6"/>
<dbReference type="KEGG" id="cbo:CBO0743"/>
<reference evidence="1 2" key="1">
    <citation type="journal article" date="2007" name="Genome Res.">
        <title>Genome sequence of a proteolytic (Group I) Clostridium botulinum strain Hall A and comparative analysis of the clostridial genomes.</title>
        <authorList>
            <person name="Sebaihia M."/>
            <person name="Peck M.W."/>
            <person name="Minton N.P."/>
            <person name="Thomson N.R."/>
            <person name="Holden M.T.G."/>
            <person name="Mitchell W.J."/>
            <person name="Carter A.T."/>
            <person name="Bentley S.D."/>
            <person name="Mason D.R."/>
            <person name="Crossman L."/>
            <person name="Paul C.J."/>
            <person name="Ivens A."/>
            <person name="Wells-Bennik M.H.J."/>
            <person name="Davis I.J."/>
            <person name="Cerdeno-Tarraga A.M."/>
            <person name="Churcher C."/>
            <person name="Quail M.A."/>
            <person name="Chillingworth T."/>
            <person name="Feltwell T."/>
            <person name="Fraser A."/>
            <person name="Goodhead I."/>
            <person name="Hance Z."/>
            <person name="Jagels K."/>
            <person name="Larke N."/>
            <person name="Maddison M."/>
            <person name="Moule S."/>
            <person name="Mungall K."/>
            <person name="Norbertczak H."/>
            <person name="Rabbinowitsch E."/>
            <person name="Sanders M."/>
            <person name="Simmonds M."/>
            <person name="White B."/>
            <person name="Whithead S."/>
            <person name="Parkhill J."/>
        </authorList>
    </citation>
    <scope>NUCLEOTIDE SEQUENCE [LARGE SCALE GENOMIC DNA]</scope>
    <source>
        <strain evidence="2">Hall / ATCC 3502 / NCTC 13319 / Type A [Sanger]</strain>
    </source>
</reference>
<dbReference type="Proteomes" id="UP000001986">
    <property type="component" value="Chromosome"/>
</dbReference>
<dbReference type="HOGENOM" id="CLU_3364115_0_0_9"/>
<evidence type="ECO:0000313" key="2">
    <source>
        <dbReference type="Proteomes" id="UP000001986"/>
    </source>
</evidence>
<evidence type="ECO:0000313" key="1">
    <source>
        <dbReference type="EMBL" id="CAL82296.1"/>
    </source>
</evidence>